<gene>
    <name evidence="1" type="ORF">HL667_19430</name>
</gene>
<reference evidence="1" key="1">
    <citation type="submission" date="2020-05" db="EMBL/GenBank/DDBJ databases">
        <title>Nod-independent and nitrogen-fixing Bradyrhizobium aeschynomene sp. nov. isolated from nodules of Aeschynomene indica.</title>
        <authorList>
            <person name="Zhang Z."/>
        </authorList>
    </citation>
    <scope>NUCLEOTIDE SEQUENCE</scope>
    <source>
        <strain evidence="1">83012</strain>
    </source>
</reference>
<protein>
    <recommendedName>
        <fullName evidence="3">DUF1488 domain-containing protein</fullName>
    </recommendedName>
</protein>
<evidence type="ECO:0008006" key="3">
    <source>
        <dbReference type="Google" id="ProtNLM"/>
    </source>
</evidence>
<evidence type="ECO:0000313" key="2">
    <source>
        <dbReference type="Proteomes" id="UP000886476"/>
    </source>
</evidence>
<keyword evidence="2" id="KW-1185">Reference proteome</keyword>
<evidence type="ECO:0000313" key="1">
    <source>
        <dbReference type="EMBL" id="NPU67184.1"/>
    </source>
</evidence>
<sequence length="97" mass="11332">MTEFKIRVGRLEMIAPNREGEDICLTFHFDDGQTEFAIPIFLRSHEFDDTEIVEVARSRLHDVFGQLYRQCADWQLTTEQRDDLVSINVRPNSRASS</sequence>
<dbReference type="EMBL" id="JABFDN010000006">
    <property type="protein sequence ID" value="NPU67184.1"/>
    <property type="molecule type" value="Genomic_DNA"/>
</dbReference>
<name>A0ABX2CG60_9BRAD</name>
<organism evidence="1 2">
    <name type="scientific">Bradyrhizobium aeschynomenes</name>
    <dbReference type="NCBI Taxonomy" id="2734909"/>
    <lineage>
        <taxon>Bacteria</taxon>
        <taxon>Pseudomonadati</taxon>
        <taxon>Pseudomonadota</taxon>
        <taxon>Alphaproteobacteria</taxon>
        <taxon>Hyphomicrobiales</taxon>
        <taxon>Nitrobacteraceae</taxon>
        <taxon>Bradyrhizobium</taxon>
    </lineage>
</organism>
<proteinExistence type="predicted"/>
<dbReference type="Proteomes" id="UP000886476">
    <property type="component" value="Unassembled WGS sequence"/>
</dbReference>
<accession>A0ABX2CG60</accession>
<dbReference type="RefSeq" id="WP_172112285.1">
    <property type="nucleotide sequence ID" value="NZ_JABFDM010000003.1"/>
</dbReference>
<comment type="caution">
    <text evidence="1">The sequence shown here is derived from an EMBL/GenBank/DDBJ whole genome shotgun (WGS) entry which is preliminary data.</text>
</comment>